<name>A0A9Q1K3X3_9CARY</name>
<dbReference type="AlphaFoldDB" id="A0A9Q1K3X3"/>
<proteinExistence type="predicted"/>
<gene>
    <name evidence="3" type="ORF">Cgig2_009919</name>
</gene>
<organism evidence="3 4">
    <name type="scientific">Carnegiea gigantea</name>
    <dbReference type="NCBI Taxonomy" id="171969"/>
    <lineage>
        <taxon>Eukaryota</taxon>
        <taxon>Viridiplantae</taxon>
        <taxon>Streptophyta</taxon>
        <taxon>Embryophyta</taxon>
        <taxon>Tracheophyta</taxon>
        <taxon>Spermatophyta</taxon>
        <taxon>Magnoliopsida</taxon>
        <taxon>eudicotyledons</taxon>
        <taxon>Gunneridae</taxon>
        <taxon>Pentapetalae</taxon>
        <taxon>Caryophyllales</taxon>
        <taxon>Cactineae</taxon>
        <taxon>Cactaceae</taxon>
        <taxon>Cactoideae</taxon>
        <taxon>Echinocereeae</taxon>
        <taxon>Carnegiea</taxon>
    </lineage>
</organism>
<evidence type="ECO:0000313" key="3">
    <source>
        <dbReference type="EMBL" id="KAJ8436354.1"/>
    </source>
</evidence>
<accession>A0A9Q1K3X3</accession>
<keyword evidence="1" id="KW-0175">Coiled coil</keyword>
<evidence type="ECO:0000313" key="4">
    <source>
        <dbReference type="Proteomes" id="UP001153076"/>
    </source>
</evidence>
<feature type="region of interest" description="Disordered" evidence="2">
    <location>
        <begin position="511"/>
        <end position="572"/>
    </location>
</feature>
<evidence type="ECO:0000256" key="2">
    <source>
        <dbReference type="SAM" id="MobiDB-lite"/>
    </source>
</evidence>
<protein>
    <submittedName>
        <fullName evidence="3">Uncharacterized protein</fullName>
    </submittedName>
</protein>
<feature type="coiled-coil region" evidence="1">
    <location>
        <begin position="446"/>
        <end position="473"/>
    </location>
</feature>
<dbReference type="Proteomes" id="UP001153076">
    <property type="component" value="Unassembled WGS sequence"/>
</dbReference>
<keyword evidence="4" id="KW-1185">Reference proteome</keyword>
<dbReference type="OrthoDB" id="1752359at2759"/>
<feature type="compositionally biased region" description="Acidic residues" evidence="2">
    <location>
        <begin position="547"/>
        <end position="562"/>
    </location>
</feature>
<evidence type="ECO:0000256" key="1">
    <source>
        <dbReference type="SAM" id="Coils"/>
    </source>
</evidence>
<sequence>MVFPDFLSTERAADYVRETFKWYLRRDTRPLQPLPANYHELCWHFDLTIAEESAWDFCIFEMIQDVFYAMTPDQLMVEGSSEGNYSSASSSRRLSVEARSTSISSSERGGRRQLFQLPFIGFPFQEGLAQQGPQPEVIAKGTIFLGAPQRSNPQDRTSIHFPNLKFVSTLQRPTLEKKYLLPAGYKFIIPDADAIINRPPSKCIVIYRTAFSCGVRFLLHPIIVEILSKYELALAQIMPMSWRNICSFMETCVLHRLACMGRAFGLVHTVYNALSETGDLGWYCFNNKKGFMTAIERKSKDWNDEKLVRSPFSEPTAKETKTARYFQYYLQEDDRPEASKLAPCCRKPPAVSLNLPHADTRKHLHVDEGQDAAVASAPTPLRALAPSGLAVPFKVTEEQVAIAESVSPGICSGTKGRRIDSARFDPGGTNPRCPSRAPEIERFCSKYKHRREKRQLEEARSKVEAEIAAGAEKVAKAEHQGYWRGHEDHTKFFQELLVYVEDRRQAQAEDRNLELVDFTPSATDKDDLGNKETTPLDSGAATSDGEGHDDEEQADSNNDEDPNPTGPSLVFAPIPRTRHCARNAPRMALRSWLTLLVIPGSGDGSVGRSPQQTDRGSLLMIDRSYHGE</sequence>
<dbReference type="EMBL" id="JAKOGI010000349">
    <property type="protein sequence ID" value="KAJ8436354.1"/>
    <property type="molecule type" value="Genomic_DNA"/>
</dbReference>
<feature type="region of interest" description="Disordered" evidence="2">
    <location>
        <begin position="417"/>
        <end position="436"/>
    </location>
</feature>
<comment type="caution">
    <text evidence="3">The sequence shown here is derived from an EMBL/GenBank/DDBJ whole genome shotgun (WGS) entry which is preliminary data.</text>
</comment>
<reference evidence="3" key="1">
    <citation type="submission" date="2022-04" db="EMBL/GenBank/DDBJ databases">
        <title>Carnegiea gigantea Genome sequencing and assembly v2.</title>
        <authorList>
            <person name="Copetti D."/>
            <person name="Sanderson M.J."/>
            <person name="Burquez A."/>
            <person name="Wojciechowski M.F."/>
        </authorList>
    </citation>
    <scope>NUCLEOTIDE SEQUENCE</scope>
    <source>
        <strain evidence="3">SGP5-SGP5p</strain>
        <tissue evidence="3">Aerial part</tissue>
    </source>
</reference>